<dbReference type="Proteomes" id="UP000253834">
    <property type="component" value="Chromosome"/>
</dbReference>
<gene>
    <name evidence="1" type="ORF">CIB87_10845</name>
</gene>
<proteinExistence type="predicted"/>
<protein>
    <submittedName>
        <fullName evidence="1">Uncharacterized protein</fullName>
    </submittedName>
</protein>
<dbReference type="RefSeq" id="WP_114895498.1">
    <property type="nucleotide sequence ID" value="NZ_CP022674.1"/>
</dbReference>
<accession>A0AA86IEE8</accession>
<evidence type="ECO:0000313" key="2">
    <source>
        <dbReference type="Proteomes" id="UP000253834"/>
    </source>
</evidence>
<sequence>MTVKNKTSIGLTQFIDFTVKGSSAKTTMVRKVKYQPDYHPAFDYWKPLRDQIIKFHSEDLSLDCFDKLINTVHDNKKQNYIHAVKQYKKFLKNKDLIWFNPGKSYWVSDELVVRSSPELGLIVDGEPHLIKLYFKGKSEKIDKRNISTALTLLNTSSYEHDHSMKLKYSVFNINKGRLLSDSNVNPDNLIALESEASQFIYIWNKI</sequence>
<dbReference type="EMBL" id="CP022674">
    <property type="protein sequence ID" value="AXI29482.1"/>
    <property type="molecule type" value="Genomic_DNA"/>
</dbReference>
<name>A0AA86IEE8_PRIMG</name>
<reference evidence="1 2" key="1">
    <citation type="submission" date="2017-07" db="EMBL/GenBank/DDBJ databases">
        <title>Isolation and development of strain Bacillus megaterium SR7 for enhanced growth and metabolite production under supercritical carbon dioxide.</title>
        <authorList>
            <person name="Freedman A.J.E."/>
            <person name="Peet K.C."/>
            <person name="Boock J.T."/>
            <person name="Penn K."/>
            <person name="Prather K.L.J."/>
            <person name="Thompson J.R."/>
        </authorList>
    </citation>
    <scope>NUCLEOTIDE SEQUENCE [LARGE SCALE GENOMIC DNA]</scope>
    <source>
        <strain evidence="1 2">SR7</strain>
    </source>
</reference>
<dbReference type="AlphaFoldDB" id="A0AA86IEE8"/>
<evidence type="ECO:0000313" key="1">
    <source>
        <dbReference type="EMBL" id="AXI29482.1"/>
    </source>
</evidence>
<organism evidence="1 2">
    <name type="scientific">Priestia megaterium</name>
    <name type="common">Bacillus megaterium</name>
    <dbReference type="NCBI Taxonomy" id="1404"/>
    <lineage>
        <taxon>Bacteria</taxon>
        <taxon>Bacillati</taxon>
        <taxon>Bacillota</taxon>
        <taxon>Bacilli</taxon>
        <taxon>Bacillales</taxon>
        <taxon>Bacillaceae</taxon>
        <taxon>Priestia</taxon>
    </lineage>
</organism>